<gene>
    <name evidence="1" type="ORF">C0630_07840</name>
</gene>
<evidence type="ECO:0000313" key="1">
    <source>
        <dbReference type="EMBL" id="PLX61919.1"/>
    </source>
</evidence>
<dbReference type="AlphaFoldDB" id="A0A2N6CXA2"/>
<organism evidence="1 2">
    <name type="scientific">Sedimenticola selenatireducens</name>
    <dbReference type="NCBI Taxonomy" id="191960"/>
    <lineage>
        <taxon>Bacteria</taxon>
        <taxon>Pseudomonadati</taxon>
        <taxon>Pseudomonadota</taxon>
        <taxon>Gammaproteobacteria</taxon>
        <taxon>Chromatiales</taxon>
        <taxon>Sedimenticolaceae</taxon>
        <taxon>Sedimenticola</taxon>
    </lineage>
</organism>
<sequence length="68" mass="8072">MSFCHSCSHWRYEENVVLRNEHEQEGFGVCELFEQMRSNPLRALVRTDDEFAGIQMRGEFGCNLFQQK</sequence>
<evidence type="ECO:0000313" key="2">
    <source>
        <dbReference type="Proteomes" id="UP000235015"/>
    </source>
</evidence>
<reference evidence="1 2" key="1">
    <citation type="submission" date="2017-11" db="EMBL/GenBank/DDBJ databases">
        <title>Genome-resolved metagenomics identifies genetic mobility, metabolic interactions, and unexpected diversity in perchlorate-reducing communities.</title>
        <authorList>
            <person name="Barnum T.P."/>
            <person name="Figueroa I.A."/>
            <person name="Carlstrom C.I."/>
            <person name="Lucas L.N."/>
            <person name="Engelbrektson A.L."/>
            <person name="Coates J.D."/>
        </authorList>
    </citation>
    <scope>NUCLEOTIDE SEQUENCE [LARGE SCALE GENOMIC DNA]</scope>
    <source>
        <strain evidence="1">BM301</strain>
    </source>
</reference>
<accession>A0A2N6CXA2</accession>
<dbReference type="STRING" id="1111735.GCA_000428045_01853"/>
<dbReference type="RefSeq" id="WP_029134210.1">
    <property type="nucleotide sequence ID" value="NZ_CAXXYC010000001.1"/>
</dbReference>
<name>A0A2N6CXA2_9GAMM</name>
<proteinExistence type="predicted"/>
<dbReference type="EMBL" id="PKUN01000009">
    <property type="protein sequence ID" value="PLX61919.1"/>
    <property type="molecule type" value="Genomic_DNA"/>
</dbReference>
<comment type="caution">
    <text evidence="1">The sequence shown here is derived from an EMBL/GenBank/DDBJ whole genome shotgun (WGS) entry which is preliminary data.</text>
</comment>
<protein>
    <submittedName>
        <fullName evidence="1">Uncharacterized protein</fullName>
    </submittedName>
</protein>
<dbReference type="Proteomes" id="UP000235015">
    <property type="component" value="Unassembled WGS sequence"/>
</dbReference>